<sequence length="318" mass="34560">MLLDRFASSAARSTAFARVTSLAAGVIAATGVLDLITGSANLSPAWTFLVTGIALVIAALPWLLRSRFHPAAGLVGCWLFIVVTALQIHQGGDQVQTVNNLVLYPMIGCYLGWFFRPAIARWTTAGLFAFSAAALVTTEHRELFTTWSNLALGSFFCLEAALFLRAELDRQIRSDPLTGAFNRIGLSSQLNRELSRAARAGTPLTVAAIDLDGFKAINDRFGHPAGDRTLVDLVARLHQSLRPSDVIARIGGDEFVILLPETSPTAAATIMERLRGKSITAWTWGLATAEPSDTQETLLGRADRDLYERKRRRLLAPD</sequence>
<dbReference type="PROSITE" id="PS50887">
    <property type="entry name" value="GGDEF"/>
    <property type="match status" value="1"/>
</dbReference>
<feature type="transmembrane region" description="Helical" evidence="1">
    <location>
        <begin position="71"/>
        <end position="89"/>
    </location>
</feature>
<evidence type="ECO:0000313" key="3">
    <source>
        <dbReference type="EMBL" id="UUP14018.1"/>
    </source>
</evidence>
<dbReference type="PANTHER" id="PTHR45138:SF9">
    <property type="entry name" value="DIGUANYLATE CYCLASE DGCM-RELATED"/>
    <property type="match status" value="1"/>
</dbReference>
<accession>A0ABY5M778</accession>
<gene>
    <name evidence="3" type="ORF">NQV15_01530</name>
</gene>
<keyword evidence="1" id="KW-0472">Membrane</keyword>
<evidence type="ECO:0000259" key="2">
    <source>
        <dbReference type="PROSITE" id="PS50887"/>
    </source>
</evidence>
<keyword evidence="1" id="KW-1133">Transmembrane helix</keyword>
<dbReference type="InterPro" id="IPR043128">
    <property type="entry name" value="Rev_trsase/Diguanyl_cyclase"/>
</dbReference>
<feature type="domain" description="GGDEF" evidence="2">
    <location>
        <begin position="202"/>
        <end position="318"/>
    </location>
</feature>
<dbReference type="InterPro" id="IPR000160">
    <property type="entry name" value="GGDEF_dom"/>
</dbReference>
<name>A0ABY5M778_9ACTN</name>
<dbReference type="InterPro" id="IPR029787">
    <property type="entry name" value="Nucleotide_cyclase"/>
</dbReference>
<dbReference type="Gene3D" id="3.30.70.270">
    <property type="match status" value="1"/>
</dbReference>
<feature type="transmembrane region" description="Helical" evidence="1">
    <location>
        <begin position="45"/>
        <end position="64"/>
    </location>
</feature>
<dbReference type="RefSeq" id="WP_232403226.1">
    <property type="nucleotide sequence ID" value="NZ_CP102173.1"/>
</dbReference>
<dbReference type="CDD" id="cd01949">
    <property type="entry name" value="GGDEF"/>
    <property type="match status" value="1"/>
</dbReference>
<keyword evidence="1" id="KW-0812">Transmembrane</keyword>
<proteinExistence type="predicted"/>
<evidence type="ECO:0000313" key="4">
    <source>
        <dbReference type="Proteomes" id="UP001316184"/>
    </source>
</evidence>
<dbReference type="EMBL" id="CP102173">
    <property type="protein sequence ID" value="UUP14018.1"/>
    <property type="molecule type" value="Genomic_DNA"/>
</dbReference>
<dbReference type="Pfam" id="PF00990">
    <property type="entry name" value="GGDEF"/>
    <property type="match status" value="1"/>
</dbReference>
<protein>
    <submittedName>
        <fullName evidence="3">GGDEF domain-containing protein</fullName>
    </submittedName>
</protein>
<reference evidence="3 4" key="1">
    <citation type="submission" date="2022-08" db="EMBL/GenBank/DDBJ databases">
        <title>novel species in genus Aeromicrobium.</title>
        <authorList>
            <person name="Ye L."/>
        </authorList>
    </citation>
    <scope>NUCLEOTIDE SEQUENCE [LARGE SCALE GENOMIC DNA]</scope>
    <source>
        <strain evidence="4">zg-Y1379</strain>
    </source>
</reference>
<dbReference type="Proteomes" id="UP001316184">
    <property type="component" value="Chromosome"/>
</dbReference>
<organism evidence="3 4">
    <name type="scientific">Aeromicrobium wangtongii</name>
    <dbReference type="NCBI Taxonomy" id="2969247"/>
    <lineage>
        <taxon>Bacteria</taxon>
        <taxon>Bacillati</taxon>
        <taxon>Actinomycetota</taxon>
        <taxon>Actinomycetes</taxon>
        <taxon>Propionibacteriales</taxon>
        <taxon>Nocardioidaceae</taxon>
        <taxon>Aeromicrobium</taxon>
    </lineage>
</organism>
<dbReference type="InterPro" id="IPR050469">
    <property type="entry name" value="Diguanylate_Cyclase"/>
</dbReference>
<dbReference type="SUPFAM" id="SSF55073">
    <property type="entry name" value="Nucleotide cyclase"/>
    <property type="match status" value="1"/>
</dbReference>
<dbReference type="NCBIfam" id="TIGR00254">
    <property type="entry name" value="GGDEF"/>
    <property type="match status" value="1"/>
</dbReference>
<evidence type="ECO:0000256" key="1">
    <source>
        <dbReference type="SAM" id="Phobius"/>
    </source>
</evidence>
<dbReference type="SMART" id="SM00267">
    <property type="entry name" value="GGDEF"/>
    <property type="match status" value="1"/>
</dbReference>
<dbReference type="PANTHER" id="PTHR45138">
    <property type="entry name" value="REGULATORY COMPONENTS OF SENSORY TRANSDUCTION SYSTEM"/>
    <property type="match status" value="1"/>
</dbReference>
<feature type="transmembrane region" description="Helical" evidence="1">
    <location>
        <begin position="95"/>
        <end position="115"/>
    </location>
</feature>
<keyword evidence="4" id="KW-1185">Reference proteome</keyword>
<feature type="transmembrane region" description="Helical" evidence="1">
    <location>
        <begin position="15"/>
        <end position="33"/>
    </location>
</feature>